<reference evidence="2 3" key="1">
    <citation type="submission" date="2021-03" db="EMBL/GenBank/DDBJ databases">
        <title>Genomic Encyclopedia of Type Strains, Phase IV (KMG-IV): sequencing the most valuable type-strain genomes for metagenomic binning, comparative biology and taxonomic classification.</title>
        <authorList>
            <person name="Goeker M."/>
        </authorList>
    </citation>
    <scope>NUCLEOTIDE SEQUENCE [LARGE SCALE GENOMIC DNA]</scope>
    <source>
        <strain evidence="2 3">DSM 24004</strain>
    </source>
</reference>
<comment type="caution">
    <text evidence="2">The sequence shown here is derived from an EMBL/GenBank/DDBJ whole genome shotgun (WGS) entry which is preliminary data.</text>
</comment>
<organism evidence="2 3">
    <name type="scientific">Sedimentibacter acidaminivorans</name>
    <dbReference type="NCBI Taxonomy" id="913099"/>
    <lineage>
        <taxon>Bacteria</taxon>
        <taxon>Bacillati</taxon>
        <taxon>Bacillota</taxon>
        <taxon>Tissierellia</taxon>
        <taxon>Sedimentibacter</taxon>
    </lineage>
</organism>
<keyword evidence="3" id="KW-1185">Reference proteome</keyword>
<dbReference type="RefSeq" id="WP_209510981.1">
    <property type="nucleotide sequence ID" value="NZ_JAGGKS010000002.1"/>
</dbReference>
<dbReference type="Pfam" id="PF10881">
    <property type="entry name" value="DUF2726"/>
    <property type="match status" value="1"/>
</dbReference>
<keyword evidence="2" id="KW-0255">Endonuclease</keyword>
<name>A0ABS4GCK5_9FIRM</name>
<dbReference type="InterPro" id="IPR024402">
    <property type="entry name" value="DUF2726"/>
</dbReference>
<dbReference type="GO" id="GO:0004519">
    <property type="term" value="F:endonuclease activity"/>
    <property type="evidence" value="ECO:0007669"/>
    <property type="project" value="UniProtKB-KW"/>
</dbReference>
<dbReference type="Proteomes" id="UP001519342">
    <property type="component" value="Unassembled WGS sequence"/>
</dbReference>
<feature type="domain" description="DUF2726" evidence="1">
    <location>
        <begin position="20"/>
        <end position="88"/>
    </location>
</feature>
<evidence type="ECO:0000313" key="3">
    <source>
        <dbReference type="Proteomes" id="UP001519342"/>
    </source>
</evidence>
<sequence>MLIHNPRKLSGEECTYAMNCATHLDFLIYNKLNKIPFLAIEVDGYKFHKEGTRQSERDKMKDIILKKYEISLLRFKTNGSQEKEVLEKKFLQLLGI</sequence>
<keyword evidence="2" id="KW-0540">Nuclease</keyword>
<keyword evidence="2" id="KW-0378">Hydrolase</keyword>
<proteinExistence type="predicted"/>
<accession>A0ABS4GCK5</accession>
<dbReference type="Gene3D" id="3.40.960.10">
    <property type="entry name" value="VSR Endonuclease"/>
    <property type="match status" value="1"/>
</dbReference>
<evidence type="ECO:0000313" key="2">
    <source>
        <dbReference type="EMBL" id="MBP1925257.1"/>
    </source>
</evidence>
<evidence type="ECO:0000259" key="1">
    <source>
        <dbReference type="Pfam" id="PF10881"/>
    </source>
</evidence>
<dbReference type="EMBL" id="JAGGKS010000002">
    <property type="protein sequence ID" value="MBP1925257.1"/>
    <property type="molecule type" value="Genomic_DNA"/>
</dbReference>
<gene>
    <name evidence="2" type="ORF">J2Z76_001114</name>
</gene>
<protein>
    <submittedName>
        <fullName evidence="2">Very-short-patch-repair endonuclease</fullName>
    </submittedName>
</protein>